<dbReference type="EMBL" id="LR797420">
    <property type="protein sequence ID" value="CAB4214921.1"/>
    <property type="molecule type" value="Genomic_DNA"/>
</dbReference>
<evidence type="ECO:0000313" key="1">
    <source>
        <dbReference type="EMBL" id="CAB4214921.1"/>
    </source>
</evidence>
<dbReference type="EMBL" id="LR797480">
    <property type="protein sequence ID" value="CAB4219679.1"/>
    <property type="molecule type" value="Genomic_DNA"/>
</dbReference>
<proteinExistence type="predicted"/>
<accession>A0A6J5SK35</accession>
<sequence>MGKRAKFVELLLAQEGVIEGPNNETIYGAATGYQHQPWCGSLRVWAAKQVKYRIVNCVSTVAGAAAYKKNGKWHDVATTDPATVQEGWAVFMGFDPKNPKAIQHVGTWIRYNGDGTAAILEGNTSPDKKGSQANGGQVALKVRAVSKKNGSKMRRSMPVFIIGYGQEDETGAPA</sequence>
<evidence type="ECO:0000313" key="2">
    <source>
        <dbReference type="EMBL" id="CAB4219679.1"/>
    </source>
</evidence>
<protein>
    <recommendedName>
        <fullName evidence="3">CHAP domain containing protein</fullName>
    </recommendedName>
</protein>
<name>A0A6J5SK35_9CAUD</name>
<gene>
    <name evidence="1" type="ORF">UFOVP1467_13</name>
    <name evidence="2" type="ORF">UFOVP1616_60</name>
</gene>
<reference evidence="1" key="1">
    <citation type="submission" date="2020-05" db="EMBL/GenBank/DDBJ databases">
        <authorList>
            <person name="Chiriac C."/>
            <person name="Salcher M."/>
            <person name="Ghai R."/>
            <person name="Kavagutti S V."/>
        </authorList>
    </citation>
    <scope>NUCLEOTIDE SEQUENCE</scope>
</reference>
<organism evidence="1">
    <name type="scientific">uncultured Caudovirales phage</name>
    <dbReference type="NCBI Taxonomy" id="2100421"/>
    <lineage>
        <taxon>Viruses</taxon>
        <taxon>Duplodnaviria</taxon>
        <taxon>Heunggongvirae</taxon>
        <taxon>Uroviricota</taxon>
        <taxon>Caudoviricetes</taxon>
        <taxon>Peduoviridae</taxon>
        <taxon>Maltschvirus</taxon>
        <taxon>Maltschvirus maltsch</taxon>
    </lineage>
</organism>
<evidence type="ECO:0008006" key="3">
    <source>
        <dbReference type="Google" id="ProtNLM"/>
    </source>
</evidence>